<evidence type="ECO:0000313" key="5">
    <source>
        <dbReference type="Proteomes" id="UP000321947"/>
    </source>
</evidence>
<dbReference type="EMBL" id="SSTD01012233">
    <property type="protein sequence ID" value="TYK08834.1"/>
    <property type="molecule type" value="Genomic_DNA"/>
</dbReference>
<feature type="compositionally biased region" description="Polar residues" evidence="1">
    <location>
        <begin position="166"/>
        <end position="175"/>
    </location>
</feature>
<dbReference type="Proteomes" id="UP000321947">
    <property type="component" value="Unassembled WGS sequence"/>
</dbReference>
<feature type="region of interest" description="Disordered" evidence="1">
    <location>
        <begin position="166"/>
        <end position="197"/>
    </location>
</feature>
<organism evidence="2 4">
    <name type="scientific">Cucumis melo var. makuwa</name>
    <name type="common">Oriental melon</name>
    <dbReference type="NCBI Taxonomy" id="1194695"/>
    <lineage>
        <taxon>Eukaryota</taxon>
        <taxon>Viridiplantae</taxon>
        <taxon>Streptophyta</taxon>
        <taxon>Embryophyta</taxon>
        <taxon>Tracheophyta</taxon>
        <taxon>Spermatophyta</taxon>
        <taxon>Magnoliopsida</taxon>
        <taxon>eudicotyledons</taxon>
        <taxon>Gunneridae</taxon>
        <taxon>Pentapetalae</taxon>
        <taxon>rosids</taxon>
        <taxon>fabids</taxon>
        <taxon>Cucurbitales</taxon>
        <taxon>Cucurbitaceae</taxon>
        <taxon>Benincaseae</taxon>
        <taxon>Cucumis</taxon>
    </lineage>
</organism>
<dbReference type="OrthoDB" id="1921870at2759"/>
<dbReference type="EMBL" id="SSTE01004182">
    <property type="protein sequence ID" value="KAA0062760.1"/>
    <property type="molecule type" value="Genomic_DNA"/>
</dbReference>
<name>A0A5A7V686_CUCMM</name>
<accession>A0A5A7V686</accession>
<feature type="compositionally biased region" description="Polar residues" evidence="1">
    <location>
        <begin position="22"/>
        <end position="34"/>
    </location>
</feature>
<evidence type="ECO:0000256" key="1">
    <source>
        <dbReference type="SAM" id="MobiDB-lite"/>
    </source>
</evidence>
<evidence type="ECO:0000313" key="3">
    <source>
        <dbReference type="EMBL" id="TYK08834.1"/>
    </source>
</evidence>
<feature type="region of interest" description="Disordered" evidence="1">
    <location>
        <begin position="22"/>
        <end position="41"/>
    </location>
</feature>
<protein>
    <submittedName>
        <fullName evidence="2">CACTA en-spm transposon protein</fullName>
    </submittedName>
</protein>
<comment type="caution">
    <text evidence="2">The sequence shown here is derived from an EMBL/GenBank/DDBJ whole genome shotgun (WGS) entry which is preliminary data.</text>
</comment>
<reference evidence="4 5" key="1">
    <citation type="submission" date="2019-08" db="EMBL/GenBank/DDBJ databases">
        <title>Draft genome sequences of two oriental melons (Cucumis melo L. var makuwa).</title>
        <authorList>
            <person name="Kwon S.-Y."/>
        </authorList>
    </citation>
    <scope>NUCLEOTIDE SEQUENCE [LARGE SCALE GENOMIC DNA]</scope>
    <source>
        <strain evidence="5">cv. Chang Bougi</strain>
        <strain evidence="4">cv. SW 3</strain>
        <tissue evidence="2">Leaf</tissue>
    </source>
</reference>
<dbReference type="Proteomes" id="UP000321393">
    <property type="component" value="Unassembled WGS sequence"/>
</dbReference>
<proteinExistence type="predicted"/>
<evidence type="ECO:0000313" key="4">
    <source>
        <dbReference type="Proteomes" id="UP000321393"/>
    </source>
</evidence>
<gene>
    <name evidence="3" type="ORF">E5676_scaffold87G00180</name>
    <name evidence="2" type="ORF">E6C27_scaffold382G001000</name>
</gene>
<evidence type="ECO:0000313" key="2">
    <source>
        <dbReference type="EMBL" id="KAA0062760.1"/>
    </source>
</evidence>
<sequence length="197" mass="22863">MDAMFLEFEDNLDNIAGGSFSVGNNAGSSSQQPATPTPMRRAQSRLLELERHLGDRVCMRKTFPVRCLKKADVGREYIEIVKGDIQRFFVLNFNDQAMNRFVEHQMSTTFKEFRVDCHKHFKKYNDLDETRANPTNALVGCHEDWHFFCNHYMSRAFQNQMLELQSQPTLEGSQPHSEDEIYDQVLGGRPDYSKDLD</sequence>
<dbReference type="AlphaFoldDB" id="A0A5A7V686"/>